<keyword evidence="2" id="KW-1185">Reference proteome</keyword>
<gene>
    <name evidence="1" type="ORF">L6452_35847</name>
</gene>
<proteinExistence type="predicted"/>
<reference evidence="1 2" key="2">
    <citation type="journal article" date="2022" name="Mol. Ecol. Resour.">
        <title>The genomes of chicory, endive, great burdock and yacon provide insights into Asteraceae paleo-polyploidization history and plant inulin production.</title>
        <authorList>
            <person name="Fan W."/>
            <person name="Wang S."/>
            <person name="Wang H."/>
            <person name="Wang A."/>
            <person name="Jiang F."/>
            <person name="Liu H."/>
            <person name="Zhao H."/>
            <person name="Xu D."/>
            <person name="Zhang Y."/>
        </authorList>
    </citation>
    <scope>NUCLEOTIDE SEQUENCE [LARGE SCALE GENOMIC DNA]</scope>
    <source>
        <strain evidence="2">cv. Niubang</strain>
    </source>
</reference>
<dbReference type="EMBL" id="CM042059">
    <property type="protein sequence ID" value="KAI3681065.1"/>
    <property type="molecule type" value="Genomic_DNA"/>
</dbReference>
<reference evidence="2" key="1">
    <citation type="journal article" date="2022" name="Mol. Ecol. Resour.">
        <title>The genomes of chicory, endive, great burdock and yacon provide insights into Asteraceae palaeo-polyploidization history and plant inulin production.</title>
        <authorList>
            <person name="Fan W."/>
            <person name="Wang S."/>
            <person name="Wang H."/>
            <person name="Wang A."/>
            <person name="Jiang F."/>
            <person name="Liu H."/>
            <person name="Zhao H."/>
            <person name="Xu D."/>
            <person name="Zhang Y."/>
        </authorList>
    </citation>
    <scope>NUCLEOTIDE SEQUENCE [LARGE SCALE GENOMIC DNA]</scope>
    <source>
        <strain evidence="2">cv. Niubang</strain>
    </source>
</reference>
<evidence type="ECO:0000313" key="2">
    <source>
        <dbReference type="Proteomes" id="UP001055879"/>
    </source>
</evidence>
<accession>A0ACB8Y6Y8</accession>
<organism evidence="1 2">
    <name type="scientific">Arctium lappa</name>
    <name type="common">Greater burdock</name>
    <name type="synonym">Lappa major</name>
    <dbReference type="NCBI Taxonomy" id="4217"/>
    <lineage>
        <taxon>Eukaryota</taxon>
        <taxon>Viridiplantae</taxon>
        <taxon>Streptophyta</taxon>
        <taxon>Embryophyta</taxon>
        <taxon>Tracheophyta</taxon>
        <taxon>Spermatophyta</taxon>
        <taxon>Magnoliopsida</taxon>
        <taxon>eudicotyledons</taxon>
        <taxon>Gunneridae</taxon>
        <taxon>Pentapetalae</taxon>
        <taxon>asterids</taxon>
        <taxon>campanulids</taxon>
        <taxon>Asterales</taxon>
        <taxon>Asteraceae</taxon>
        <taxon>Carduoideae</taxon>
        <taxon>Cardueae</taxon>
        <taxon>Arctiinae</taxon>
        <taxon>Arctium</taxon>
    </lineage>
</organism>
<dbReference type="Proteomes" id="UP001055879">
    <property type="component" value="Linkage Group LG13"/>
</dbReference>
<protein>
    <submittedName>
        <fullName evidence="1">Uncharacterized protein</fullName>
    </submittedName>
</protein>
<sequence length="154" mass="17230">MHPESVGVKMISKDIIESLQRGLKKEEVWTDLNYASDGGVASERRGKETLMAMAEETDGGDRWSAKDEVIDDTRVDRSRKRGKEKGKVSATAHLEGLKWEVLVVNDHVVNAFCLPGGMIVVFTGLLEHFRTDEEIATIIGHEVHIKDMYYATTV</sequence>
<evidence type="ECO:0000313" key="1">
    <source>
        <dbReference type="EMBL" id="KAI3681065.1"/>
    </source>
</evidence>
<comment type="caution">
    <text evidence="1">The sequence shown here is derived from an EMBL/GenBank/DDBJ whole genome shotgun (WGS) entry which is preliminary data.</text>
</comment>
<name>A0ACB8Y6Y8_ARCLA</name>